<dbReference type="GO" id="GO:0030001">
    <property type="term" value="P:metal ion transport"/>
    <property type="evidence" value="ECO:0007669"/>
    <property type="project" value="InterPro"/>
</dbReference>
<keyword evidence="5" id="KW-0732">Signal</keyword>
<comment type="similarity">
    <text evidence="2 6">Belongs to the bacterial solute-binding protein 9 family.</text>
</comment>
<dbReference type="Proteomes" id="UP000217265">
    <property type="component" value="Chromosome"/>
</dbReference>
<dbReference type="Gene3D" id="3.40.50.1980">
    <property type="entry name" value="Nitrogenase molybdenum iron protein domain"/>
    <property type="match status" value="2"/>
</dbReference>
<dbReference type="OrthoDB" id="9793396at2"/>
<keyword evidence="3 6" id="KW-0813">Transport</keyword>
<evidence type="ECO:0000256" key="5">
    <source>
        <dbReference type="ARBA" id="ARBA00022729"/>
    </source>
</evidence>
<dbReference type="PRINTS" id="PR00691">
    <property type="entry name" value="ADHESINB"/>
</dbReference>
<comment type="subcellular location">
    <subcellularLocation>
        <location evidence="1">Cell envelope</location>
    </subcellularLocation>
</comment>
<dbReference type="PRINTS" id="PR00690">
    <property type="entry name" value="ADHESNFAMILY"/>
</dbReference>
<reference evidence="7 8" key="1">
    <citation type="submission" date="2017-09" db="EMBL/GenBank/DDBJ databases">
        <title>Complete genome sequence of Verrucomicrobial strain HZ-65, isolated from freshwater.</title>
        <authorList>
            <person name="Choi A."/>
        </authorList>
    </citation>
    <scope>NUCLEOTIDE SEQUENCE [LARGE SCALE GENOMIC DNA]</scope>
    <source>
        <strain evidence="7 8">HZ-65</strain>
    </source>
</reference>
<dbReference type="AlphaFoldDB" id="A0A290QI05"/>
<evidence type="ECO:0000256" key="6">
    <source>
        <dbReference type="RuleBase" id="RU003512"/>
    </source>
</evidence>
<evidence type="ECO:0000256" key="4">
    <source>
        <dbReference type="ARBA" id="ARBA00022723"/>
    </source>
</evidence>
<dbReference type="GO" id="GO:0046872">
    <property type="term" value="F:metal ion binding"/>
    <property type="evidence" value="ECO:0007669"/>
    <property type="project" value="UniProtKB-KW"/>
</dbReference>
<evidence type="ECO:0000256" key="3">
    <source>
        <dbReference type="ARBA" id="ARBA00022448"/>
    </source>
</evidence>
<evidence type="ECO:0000313" key="7">
    <source>
        <dbReference type="EMBL" id="ATC65946.1"/>
    </source>
</evidence>
<dbReference type="InterPro" id="IPR050492">
    <property type="entry name" value="Bact_metal-bind_prot9"/>
</dbReference>
<protein>
    <submittedName>
        <fullName evidence="7">ABC transporter substrate-binding protein</fullName>
    </submittedName>
</protein>
<dbReference type="KEGG" id="vbh:CMV30_02420"/>
<evidence type="ECO:0000256" key="2">
    <source>
        <dbReference type="ARBA" id="ARBA00011028"/>
    </source>
</evidence>
<gene>
    <name evidence="7" type="ORF">CMV30_02420</name>
</gene>
<keyword evidence="4" id="KW-0479">Metal-binding</keyword>
<evidence type="ECO:0000313" key="8">
    <source>
        <dbReference type="Proteomes" id="UP000217265"/>
    </source>
</evidence>
<sequence length="305" mass="32814">MRWNRWLLGVTLGVVTLAGAAGVLNAAPLRVVSTTAMVNDLVKRVGGAEVSAEVLMGPGVDPHLYKATAADMLRLNRAEVVFYSGLMLEGKMTDVFTRMAKSGKRVNAITAGLPEAKLLKPADFEGHPDPHVWFDVELWAMCVDVVEARLVEASPERKAVFAANAEKARGELAELHAWAKAKAAELQVEKRVLVTSHDAYNYFGRAYGFQVVGLQGISTVSEAALADVAKLTDFIKQRGLKAVFVESSVSHTTIERIAKDSGVTIGGELFSDAMGAAGKIENGYDVGTYEGMIKHNLNTIVEALK</sequence>
<dbReference type="SUPFAM" id="SSF53807">
    <property type="entry name" value="Helical backbone' metal receptor"/>
    <property type="match status" value="1"/>
</dbReference>
<dbReference type="GO" id="GO:0007155">
    <property type="term" value="P:cell adhesion"/>
    <property type="evidence" value="ECO:0007669"/>
    <property type="project" value="InterPro"/>
</dbReference>
<dbReference type="InterPro" id="IPR006127">
    <property type="entry name" value="ZnuA-like"/>
</dbReference>
<evidence type="ECO:0000256" key="1">
    <source>
        <dbReference type="ARBA" id="ARBA00004196"/>
    </source>
</evidence>
<dbReference type="InterPro" id="IPR006129">
    <property type="entry name" value="AdhesinB"/>
</dbReference>
<keyword evidence="8" id="KW-1185">Reference proteome</keyword>
<dbReference type="Pfam" id="PF01297">
    <property type="entry name" value="ZnuA"/>
    <property type="match status" value="1"/>
</dbReference>
<dbReference type="PANTHER" id="PTHR42953:SF1">
    <property type="entry name" value="METAL-BINDING PROTEIN HI_0362-RELATED"/>
    <property type="match status" value="1"/>
</dbReference>
<organism evidence="7 8">
    <name type="scientific">Nibricoccus aquaticus</name>
    <dbReference type="NCBI Taxonomy" id="2576891"/>
    <lineage>
        <taxon>Bacteria</taxon>
        <taxon>Pseudomonadati</taxon>
        <taxon>Verrucomicrobiota</taxon>
        <taxon>Opitutia</taxon>
        <taxon>Opitutales</taxon>
        <taxon>Opitutaceae</taxon>
        <taxon>Nibricoccus</taxon>
    </lineage>
</organism>
<dbReference type="InterPro" id="IPR006128">
    <property type="entry name" value="Lipoprotein_PsaA-like"/>
</dbReference>
<dbReference type="PANTHER" id="PTHR42953">
    <property type="entry name" value="HIGH-AFFINITY ZINC UPTAKE SYSTEM PROTEIN ZNUA-RELATED"/>
    <property type="match status" value="1"/>
</dbReference>
<dbReference type="EMBL" id="CP023344">
    <property type="protein sequence ID" value="ATC65946.1"/>
    <property type="molecule type" value="Genomic_DNA"/>
</dbReference>
<name>A0A290QI05_9BACT</name>
<proteinExistence type="inferred from homology"/>
<accession>A0A290QI05</accession>
<dbReference type="GO" id="GO:0030313">
    <property type="term" value="C:cell envelope"/>
    <property type="evidence" value="ECO:0007669"/>
    <property type="project" value="UniProtKB-SubCell"/>
</dbReference>